<name>A0AAV4U1Q8_9ARAC</name>
<evidence type="ECO:0000313" key="3">
    <source>
        <dbReference type="Proteomes" id="UP001054837"/>
    </source>
</evidence>
<evidence type="ECO:0000313" key="2">
    <source>
        <dbReference type="EMBL" id="GIY51627.1"/>
    </source>
</evidence>
<keyword evidence="1" id="KW-1133">Transmembrane helix</keyword>
<keyword evidence="1" id="KW-0472">Membrane</keyword>
<keyword evidence="1" id="KW-0812">Transmembrane</keyword>
<accession>A0AAV4U1Q8</accession>
<evidence type="ECO:0000256" key="1">
    <source>
        <dbReference type="SAM" id="Phobius"/>
    </source>
</evidence>
<feature type="transmembrane region" description="Helical" evidence="1">
    <location>
        <begin position="6"/>
        <end position="29"/>
    </location>
</feature>
<dbReference type="Proteomes" id="UP001054837">
    <property type="component" value="Unassembled WGS sequence"/>
</dbReference>
<keyword evidence="3" id="KW-1185">Reference proteome</keyword>
<reference evidence="2 3" key="1">
    <citation type="submission" date="2021-06" db="EMBL/GenBank/DDBJ databases">
        <title>Caerostris darwini draft genome.</title>
        <authorList>
            <person name="Kono N."/>
            <person name="Arakawa K."/>
        </authorList>
    </citation>
    <scope>NUCLEOTIDE SEQUENCE [LARGE SCALE GENOMIC DNA]</scope>
</reference>
<dbReference type="EMBL" id="BPLQ01010561">
    <property type="protein sequence ID" value="GIY51627.1"/>
    <property type="molecule type" value="Genomic_DNA"/>
</dbReference>
<dbReference type="AlphaFoldDB" id="A0AAV4U1Q8"/>
<proteinExistence type="predicted"/>
<gene>
    <name evidence="2" type="ORF">CDAR_321471</name>
</gene>
<dbReference type="PANTHER" id="PTHR34651:SF1">
    <property type="entry name" value="SIMILAR TO ENSANGP00000021391"/>
    <property type="match status" value="1"/>
</dbReference>
<dbReference type="Pfam" id="PF15031">
    <property type="entry name" value="DUF4528"/>
    <property type="match status" value="1"/>
</dbReference>
<protein>
    <submittedName>
        <fullName evidence="2">Uncharacterized protein</fullName>
    </submittedName>
</protein>
<sequence length="68" mass="7826">MENTFFLYLKILNLGLPTLAYGLGSMFLIKYEETVITPSGPVKIFFLNEETDSIRFPFVFAGKIFIIR</sequence>
<organism evidence="2 3">
    <name type="scientific">Caerostris darwini</name>
    <dbReference type="NCBI Taxonomy" id="1538125"/>
    <lineage>
        <taxon>Eukaryota</taxon>
        <taxon>Metazoa</taxon>
        <taxon>Ecdysozoa</taxon>
        <taxon>Arthropoda</taxon>
        <taxon>Chelicerata</taxon>
        <taxon>Arachnida</taxon>
        <taxon>Araneae</taxon>
        <taxon>Araneomorphae</taxon>
        <taxon>Entelegynae</taxon>
        <taxon>Araneoidea</taxon>
        <taxon>Araneidae</taxon>
        <taxon>Caerostris</taxon>
    </lineage>
</organism>
<dbReference type="InterPro" id="IPR029245">
    <property type="entry name" value="DUF4528"/>
</dbReference>
<comment type="caution">
    <text evidence="2">The sequence shown here is derived from an EMBL/GenBank/DDBJ whole genome shotgun (WGS) entry which is preliminary data.</text>
</comment>
<dbReference type="PANTHER" id="PTHR34651">
    <property type="entry name" value="SIMILAR TO ENSANGP00000021391"/>
    <property type="match status" value="1"/>
</dbReference>